<gene>
    <name evidence="2" type="ORF">PFCIRM138_05400</name>
</gene>
<reference evidence="2" key="1">
    <citation type="submission" date="2014-08" db="EMBL/GenBank/DDBJ databases">
        <authorList>
            <person name="Falentin Helene"/>
        </authorList>
    </citation>
    <scope>NUCLEOTIDE SEQUENCE</scope>
</reference>
<proteinExistence type="predicted"/>
<dbReference type="PATRIC" id="fig|66712.6.peg.524"/>
<feature type="transmembrane region" description="Helical" evidence="1">
    <location>
        <begin position="21"/>
        <end position="39"/>
    </location>
</feature>
<protein>
    <submittedName>
        <fullName evidence="2">Uncharacterized protein</fullName>
    </submittedName>
</protein>
<evidence type="ECO:0000256" key="1">
    <source>
        <dbReference type="SAM" id="Phobius"/>
    </source>
</evidence>
<keyword evidence="1" id="KW-0472">Membrane</keyword>
<keyword evidence="1" id="KW-1133">Transmembrane helix</keyword>
<dbReference type="AlphaFoldDB" id="A0A068VPY3"/>
<name>A0A068VPY3_PROFF</name>
<feature type="transmembrane region" description="Helical" evidence="1">
    <location>
        <begin position="51"/>
        <end position="69"/>
    </location>
</feature>
<accession>A0A068VPY3</accession>
<organism evidence="2">
    <name type="scientific">Propionibacterium freudenreichii subsp. freudenreichii</name>
    <dbReference type="NCBI Taxonomy" id="66712"/>
    <lineage>
        <taxon>Bacteria</taxon>
        <taxon>Bacillati</taxon>
        <taxon>Actinomycetota</taxon>
        <taxon>Actinomycetes</taxon>
        <taxon>Propionibacteriales</taxon>
        <taxon>Propionibacteriaceae</taxon>
        <taxon>Propionibacterium</taxon>
    </lineage>
</organism>
<evidence type="ECO:0000313" key="2">
    <source>
        <dbReference type="EMBL" id="CEP26208.1"/>
    </source>
</evidence>
<keyword evidence="1" id="KW-0812">Transmembrane</keyword>
<dbReference type="EMBL" id="LM676397">
    <property type="protein sequence ID" value="CEP26208.1"/>
    <property type="molecule type" value="Genomic_DNA"/>
</dbReference>
<feature type="transmembrane region" description="Helical" evidence="1">
    <location>
        <begin position="98"/>
        <end position="119"/>
    </location>
</feature>
<dbReference type="GeneID" id="61222760"/>
<feature type="transmembrane region" description="Helical" evidence="1">
    <location>
        <begin position="74"/>
        <end position="92"/>
    </location>
</feature>
<dbReference type="RefSeq" id="WP_013160459.1">
    <property type="nucleotide sequence ID" value="NZ_CP010341.1"/>
</dbReference>
<sequence length="128" mass="14050">MANLQQAATSTTLTFTNRERLAVLITTTLGVIGVGWSAVGLVRDGISARELVGFIGQTLIYLALLIGILQRRGWAVTLVRFFAFCTVAQIIVSPNYPTTARFLTTLVFLACVVTLLWSLKGFRTVRRT</sequence>
<dbReference type="KEGG" id="pfre:RM25_0497"/>